<evidence type="ECO:0000256" key="2">
    <source>
        <dbReference type="ARBA" id="ARBA00023239"/>
    </source>
</evidence>
<dbReference type="Pfam" id="PF00596">
    <property type="entry name" value="Aldolase_II"/>
    <property type="match status" value="1"/>
</dbReference>
<dbReference type="Proteomes" id="UP000271031">
    <property type="component" value="Unassembled WGS sequence"/>
</dbReference>
<dbReference type="EMBL" id="RHHQ01000007">
    <property type="protein sequence ID" value="RNB90347.1"/>
    <property type="molecule type" value="Genomic_DNA"/>
</dbReference>
<dbReference type="GO" id="GO:0016832">
    <property type="term" value="F:aldehyde-lyase activity"/>
    <property type="evidence" value="ECO:0007669"/>
    <property type="project" value="TreeGrafter"/>
</dbReference>
<sequence length="220" mass="23842">MLLQEMRTDVLRYAQRMYKAGLTVGVSGNVSAIDRESNTIAITPSGMDYDELTPEDITLIDLEGQVVDGTRRPSSEKMLHIKIYQSRPDVNAVFHTHSTYATALAAMGEPIPVILAEVAAIAGGPIPVAPYARFGTPEFGDVAVAAMGDKPAALLQNHGVVCAGKDLQKAFLIAVDTEEAAKIYMFSLMAGKRAIRLNDEEIPVLHEIYATRYGQNPLKP</sequence>
<dbReference type="SUPFAM" id="SSF53639">
    <property type="entry name" value="AraD/HMP-PK domain-like"/>
    <property type="match status" value="1"/>
</dbReference>
<dbReference type="GO" id="GO:0019323">
    <property type="term" value="P:pentose catabolic process"/>
    <property type="evidence" value="ECO:0007669"/>
    <property type="project" value="TreeGrafter"/>
</dbReference>
<keyword evidence="1" id="KW-0479">Metal-binding</keyword>
<evidence type="ECO:0000256" key="1">
    <source>
        <dbReference type="ARBA" id="ARBA00022723"/>
    </source>
</evidence>
<evidence type="ECO:0000313" key="4">
    <source>
        <dbReference type="EMBL" id="RNB90347.1"/>
    </source>
</evidence>
<organism evidence="4 5">
    <name type="scientific">Brevibacillus fluminis</name>
    <dbReference type="NCBI Taxonomy" id="511487"/>
    <lineage>
        <taxon>Bacteria</taxon>
        <taxon>Bacillati</taxon>
        <taxon>Bacillota</taxon>
        <taxon>Bacilli</taxon>
        <taxon>Bacillales</taxon>
        <taxon>Paenibacillaceae</taxon>
        <taxon>Brevibacillus</taxon>
    </lineage>
</organism>
<dbReference type="SMART" id="SM01007">
    <property type="entry name" value="Aldolase_II"/>
    <property type="match status" value="1"/>
</dbReference>
<dbReference type="InterPro" id="IPR050197">
    <property type="entry name" value="Aldolase_class_II_sugar_metab"/>
</dbReference>
<dbReference type="RefSeq" id="WP_122917275.1">
    <property type="nucleotide sequence ID" value="NZ_RHHQ01000007.1"/>
</dbReference>
<dbReference type="AlphaFoldDB" id="A0A3M8DTP1"/>
<dbReference type="PANTHER" id="PTHR22789:SF0">
    <property type="entry name" value="3-OXO-TETRONATE 4-PHOSPHATE DECARBOXYLASE-RELATED"/>
    <property type="match status" value="1"/>
</dbReference>
<dbReference type="Gene3D" id="3.40.225.10">
    <property type="entry name" value="Class II aldolase/adducin N-terminal domain"/>
    <property type="match status" value="1"/>
</dbReference>
<accession>A0A3M8DTP1</accession>
<dbReference type="OrthoDB" id="9794581at2"/>
<dbReference type="InterPro" id="IPR001303">
    <property type="entry name" value="Aldolase_II/adducin_N"/>
</dbReference>
<gene>
    <name evidence="4" type="ORF">EDM56_07480</name>
</gene>
<dbReference type="GO" id="GO:0005829">
    <property type="term" value="C:cytosol"/>
    <property type="evidence" value="ECO:0007669"/>
    <property type="project" value="TreeGrafter"/>
</dbReference>
<proteinExistence type="predicted"/>
<dbReference type="PANTHER" id="PTHR22789">
    <property type="entry name" value="FUCULOSE PHOSPHATE ALDOLASE"/>
    <property type="match status" value="1"/>
</dbReference>
<feature type="domain" description="Class II aldolase/adducin N-terminal" evidence="3">
    <location>
        <begin position="8"/>
        <end position="185"/>
    </location>
</feature>
<protein>
    <submittedName>
        <fullName evidence="4">Class II aldolase/adducin family protein</fullName>
    </submittedName>
</protein>
<name>A0A3M8DTP1_9BACL</name>
<keyword evidence="2" id="KW-0456">Lyase</keyword>
<dbReference type="InterPro" id="IPR036409">
    <property type="entry name" value="Aldolase_II/adducin_N_sf"/>
</dbReference>
<keyword evidence="5" id="KW-1185">Reference proteome</keyword>
<evidence type="ECO:0000313" key="5">
    <source>
        <dbReference type="Proteomes" id="UP000271031"/>
    </source>
</evidence>
<comment type="caution">
    <text evidence="4">The sequence shown here is derived from an EMBL/GenBank/DDBJ whole genome shotgun (WGS) entry which is preliminary data.</text>
</comment>
<dbReference type="GO" id="GO:0046872">
    <property type="term" value="F:metal ion binding"/>
    <property type="evidence" value="ECO:0007669"/>
    <property type="project" value="UniProtKB-KW"/>
</dbReference>
<evidence type="ECO:0000259" key="3">
    <source>
        <dbReference type="SMART" id="SM01007"/>
    </source>
</evidence>
<reference evidence="4 5" key="1">
    <citation type="submission" date="2018-10" db="EMBL/GenBank/DDBJ databases">
        <title>Phylogenomics of Brevibacillus.</title>
        <authorList>
            <person name="Dunlap C."/>
        </authorList>
    </citation>
    <scope>NUCLEOTIDE SEQUENCE [LARGE SCALE GENOMIC DNA]</scope>
    <source>
        <strain evidence="4 5">JCM 15716</strain>
    </source>
</reference>